<reference evidence="9 10" key="1">
    <citation type="journal article" date="2013" name="PLoS Genet.">
        <title>Genomic mechanisms accounting for the adaptation to parasitism in nematode-trapping fungi.</title>
        <authorList>
            <person name="Meerupati T."/>
            <person name="Andersson K.M."/>
            <person name="Friman E."/>
            <person name="Kumar D."/>
            <person name="Tunlid A."/>
            <person name="Ahren D."/>
        </authorList>
    </citation>
    <scope>NUCLEOTIDE SEQUENCE [LARGE SCALE GENOMIC DNA]</scope>
    <source>
        <strain evidence="9 10">CBS 200.50</strain>
    </source>
</reference>
<evidence type="ECO:0000256" key="5">
    <source>
        <dbReference type="ARBA" id="ARBA00038359"/>
    </source>
</evidence>
<evidence type="ECO:0000259" key="8">
    <source>
        <dbReference type="Pfam" id="PF20684"/>
    </source>
</evidence>
<feature type="domain" description="Rhodopsin" evidence="8">
    <location>
        <begin position="33"/>
        <end position="197"/>
    </location>
</feature>
<dbReference type="OMA" id="SARTECR"/>
<dbReference type="eggNOG" id="ENOG502RUUF">
    <property type="taxonomic scope" value="Eukaryota"/>
</dbReference>
<feature type="region of interest" description="Disordered" evidence="6">
    <location>
        <begin position="233"/>
        <end position="254"/>
    </location>
</feature>
<dbReference type="HOGENOM" id="CLU_670884_0_0_1"/>
<dbReference type="AlphaFoldDB" id="S8C116"/>
<feature type="transmembrane region" description="Helical" evidence="7">
    <location>
        <begin position="60"/>
        <end position="81"/>
    </location>
</feature>
<evidence type="ECO:0000256" key="6">
    <source>
        <dbReference type="SAM" id="MobiDB-lite"/>
    </source>
</evidence>
<feature type="transmembrane region" description="Helical" evidence="7">
    <location>
        <begin position="106"/>
        <end position="129"/>
    </location>
</feature>
<evidence type="ECO:0000256" key="4">
    <source>
        <dbReference type="ARBA" id="ARBA00023136"/>
    </source>
</evidence>
<dbReference type="Proteomes" id="UP000015100">
    <property type="component" value="Unassembled WGS sequence"/>
</dbReference>
<evidence type="ECO:0000313" key="9">
    <source>
        <dbReference type="EMBL" id="EPS45413.1"/>
    </source>
</evidence>
<organism evidence="9 10">
    <name type="scientific">Dactylellina haptotyla (strain CBS 200.50)</name>
    <name type="common">Nematode-trapping fungus</name>
    <name type="synonym">Monacrosporium haptotylum</name>
    <dbReference type="NCBI Taxonomy" id="1284197"/>
    <lineage>
        <taxon>Eukaryota</taxon>
        <taxon>Fungi</taxon>
        <taxon>Dikarya</taxon>
        <taxon>Ascomycota</taxon>
        <taxon>Pezizomycotina</taxon>
        <taxon>Orbiliomycetes</taxon>
        <taxon>Orbiliales</taxon>
        <taxon>Orbiliaceae</taxon>
        <taxon>Dactylellina</taxon>
    </lineage>
</organism>
<evidence type="ECO:0000313" key="10">
    <source>
        <dbReference type="Proteomes" id="UP000015100"/>
    </source>
</evidence>
<feature type="transmembrane region" description="Helical" evidence="7">
    <location>
        <begin position="141"/>
        <end position="163"/>
    </location>
</feature>
<keyword evidence="4 7" id="KW-0472">Membrane</keyword>
<comment type="subcellular location">
    <subcellularLocation>
        <location evidence="1">Membrane</location>
        <topology evidence="1">Multi-pass membrane protein</topology>
    </subcellularLocation>
</comment>
<evidence type="ECO:0000256" key="7">
    <source>
        <dbReference type="SAM" id="Phobius"/>
    </source>
</evidence>
<feature type="region of interest" description="Disordered" evidence="6">
    <location>
        <begin position="383"/>
        <end position="410"/>
    </location>
</feature>
<accession>S8C116</accession>
<comment type="caution">
    <text evidence="9">The sequence shown here is derived from an EMBL/GenBank/DDBJ whole genome shotgun (WGS) entry which is preliminary data.</text>
</comment>
<name>S8C116_DACHA</name>
<dbReference type="InterPro" id="IPR049326">
    <property type="entry name" value="Rhodopsin_dom_fungi"/>
</dbReference>
<keyword evidence="2 7" id="KW-0812">Transmembrane</keyword>
<feature type="transmembrane region" description="Helical" evidence="7">
    <location>
        <begin position="175"/>
        <end position="196"/>
    </location>
</feature>
<keyword evidence="10" id="KW-1185">Reference proteome</keyword>
<dbReference type="EMBL" id="AQGS01000016">
    <property type="protein sequence ID" value="EPS45413.1"/>
    <property type="molecule type" value="Genomic_DNA"/>
</dbReference>
<evidence type="ECO:0000256" key="1">
    <source>
        <dbReference type="ARBA" id="ARBA00004141"/>
    </source>
</evidence>
<dbReference type="PANTHER" id="PTHR33048">
    <property type="entry name" value="PTH11-LIKE INTEGRAL MEMBRANE PROTEIN (AFU_ORTHOLOGUE AFUA_5G11245)"/>
    <property type="match status" value="1"/>
</dbReference>
<dbReference type="GO" id="GO:0016020">
    <property type="term" value="C:membrane"/>
    <property type="evidence" value="ECO:0007669"/>
    <property type="project" value="UniProtKB-SubCell"/>
</dbReference>
<keyword evidence="3 7" id="KW-1133">Transmembrane helix</keyword>
<evidence type="ECO:0000256" key="3">
    <source>
        <dbReference type="ARBA" id="ARBA00022989"/>
    </source>
</evidence>
<proteinExistence type="inferred from homology"/>
<comment type="similarity">
    <text evidence="5">Belongs to the SAT4 family.</text>
</comment>
<gene>
    <name evidence="9" type="ORF">H072_665</name>
</gene>
<dbReference type="Pfam" id="PF20684">
    <property type="entry name" value="Fung_rhodopsin"/>
    <property type="match status" value="1"/>
</dbReference>
<dbReference type="InterPro" id="IPR052337">
    <property type="entry name" value="SAT4-like"/>
</dbReference>
<dbReference type="PANTHER" id="PTHR33048:SF166">
    <property type="entry name" value="PTH11-LIKE INTEGRAL MEMBRANE PROTEIN"/>
    <property type="match status" value="1"/>
</dbReference>
<feature type="transmembrane region" description="Helical" evidence="7">
    <location>
        <begin position="30"/>
        <end position="48"/>
    </location>
</feature>
<sequence>MRIETGELHLTQAAVDKLIRGGKMTIPSRFMLVGTLWSLKFVVLDFLWRIIRKLPYERPIIATYIFILSATWIANTVGLFIECQPISLWWSIFPHPDECVQATKWLIIYEIGNMVTDLMLLALPFPILFMARVPWEKRIRLMAVFSLGFFLLAMCVVRVVQGLSHSFYQLSRTKWASLETLFATIVACAPSIYCILRRGRDSTTISAVTTNRGSRASGSFGGDIAEKRIVDMDGKHHRRQSSGTSSYMREPETRHSSLFSNYRNDVSRKAGVRGISISGRHVSMGARNPGLGGQSNTGTREKRNSGVQFDIPELEADINSFSYPNRCSVRANAWSYGAGDSDEALIDEEKGESKESSGSSEEGSDYGAIEGIMVETTWSQVTETNPDISPKVVSMVEPPSKLAEISEERV</sequence>
<protein>
    <recommendedName>
        <fullName evidence="8">Rhodopsin domain-containing protein</fullName>
    </recommendedName>
</protein>
<dbReference type="OrthoDB" id="5363178at2759"/>
<feature type="region of interest" description="Disordered" evidence="6">
    <location>
        <begin position="347"/>
        <end position="370"/>
    </location>
</feature>
<feature type="region of interest" description="Disordered" evidence="6">
    <location>
        <begin position="281"/>
        <end position="303"/>
    </location>
</feature>
<reference evidence="10" key="2">
    <citation type="submission" date="2013-04" db="EMBL/GenBank/DDBJ databases">
        <title>Genomic mechanisms accounting for the adaptation to parasitism in nematode-trapping fungi.</title>
        <authorList>
            <person name="Ahren D.G."/>
        </authorList>
    </citation>
    <scope>NUCLEOTIDE SEQUENCE [LARGE SCALE GENOMIC DNA]</scope>
    <source>
        <strain evidence="10">CBS 200.50</strain>
    </source>
</reference>
<evidence type="ECO:0000256" key="2">
    <source>
        <dbReference type="ARBA" id="ARBA00022692"/>
    </source>
</evidence>